<dbReference type="SUPFAM" id="SSF53474">
    <property type="entry name" value="alpha/beta-Hydrolases"/>
    <property type="match status" value="1"/>
</dbReference>
<dbReference type="OrthoDB" id="397642at2"/>
<gene>
    <name evidence="4" type="ORF">BCF89_1341</name>
</gene>
<name>A0A2W7FVL1_9BACT</name>
<dbReference type="AlphaFoldDB" id="A0A2W7FVL1"/>
<dbReference type="PANTHER" id="PTHR43798:SF33">
    <property type="entry name" value="HYDROLASE, PUTATIVE (AFU_ORTHOLOGUE AFUA_2G14860)-RELATED"/>
    <property type="match status" value="1"/>
</dbReference>
<sequence>MKRQLITLNNETISYLADDQIKDLVVLFIHGFGDSSKRVLSLFNINNRNYSLVAIDLPGCGLSSNNNDISIEYYCEIVSQFISQILPNKKIYLLSHSLGILPALYNSKIHSNIKHIFGITPLLPLDLDDSEIKEIKGYLLPNDSNEFYISQLQLFSDSENDWILKDETKQIILKTSLEFLQKRKKMFSYIVNQIFNSNIVKEMFDSFYATNDNLSIVISANDKFINYKKALNVIKHYHIEYTELNSYGHAMFYNGTKDINKIIEEYIKEVK</sequence>
<protein>
    <submittedName>
        <fullName evidence="4">Pimeloyl-ACP methyl ester carboxylesterase</fullName>
    </submittedName>
</protein>
<dbReference type="InterPro" id="IPR000073">
    <property type="entry name" value="AB_hydrolase_1"/>
</dbReference>
<dbReference type="InterPro" id="IPR050266">
    <property type="entry name" value="AB_hydrolase_sf"/>
</dbReference>
<dbReference type="Gene3D" id="3.40.50.1820">
    <property type="entry name" value="alpha/beta hydrolase"/>
    <property type="match status" value="1"/>
</dbReference>
<dbReference type="RefSeq" id="WP_111518956.1">
    <property type="nucleotide sequence ID" value="NZ_QKUB01000033.1"/>
</dbReference>
<evidence type="ECO:0000259" key="3">
    <source>
        <dbReference type="Pfam" id="PF00561"/>
    </source>
</evidence>
<evidence type="ECO:0000256" key="2">
    <source>
        <dbReference type="ARBA" id="ARBA00022487"/>
    </source>
</evidence>
<dbReference type="EMBL" id="QKUB01000033">
    <property type="protein sequence ID" value="PZV97713.1"/>
    <property type="molecule type" value="Genomic_DNA"/>
</dbReference>
<dbReference type="InterPro" id="IPR029058">
    <property type="entry name" value="AB_hydrolase_fold"/>
</dbReference>
<accession>A0A2W7FVL1</accession>
<evidence type="ECO:0000313" key="5">
    <source>
        <dbReference type="Proteomes" id="UP000249646"/>
    </source>
</evidence>
<keyword evidence="2" id="KW-0719">Serine esterase</keyword>
<evidence type="ECO:0000313" key="4">
    <source>
        <dbReference type="EMBL" id="PZV97713.1"/>
    </source>
</evidence>
<comment type="caution">
    <text evidence="4">The sequence shown here is derived from an EMBL/GenBank/DDBJ whole genome shotgun (WGS) entry which is preliminary data.</text>
</comment>
<dbReference type="GO" id="GO:0052689">
    <property type="term" value="F:carboxylic ester hydrolase activity"/>
    <property type="evidence" value="ECO:0007669"/>
    <property type="project" value="UniProtKB-KW"/>
</dbReference>
<keyword evidence="5" id="KW-1185">Reference proteome</keyword>
<dbReference type="GO" id="GO:0016020">
    <property type="term" value="C:membrane"/>
    <property type="evidence" value="ECO:0007669"/>
    <property type="project" value="TreeGrafter"/>
</dbReference>
<feature type="domain" description="AB hydrolase-1" evidence="3">
    <location>
        <begin position="25"/>
        <end position="163"/>
    </location>
</feature>
<dbReference type="PANTHER" id="PTHR43798">
    <property type="entry name" value="MONOACYLGLYCEROL LIPASE"/>
    <property type="match status" value="1"/>
</dbReference>
<keyword evidence="2" id="KW-0378">Hydrolase</keyword>
<organism evidence="4 5">
    <name type="scientific">Metamycoplasma auris</name>
    <dbReference type="NCBI Taxonomy" id="51363"/>
    <lineage>
        <taxon>Bacteria</taxon>
        <taxon>Bacillati</taxon>
        <taxon>Mycoplasmatota</taxon>
        <taxon>Mycoplasmoidales</taxon>
        <taxon>Metamycoplasmataceae</taxon>
        <taxon>Metamycoplasma</taxon>
    </lineage>
</organism>
<dbReference type="Pfam" id="PF00561">
    <property type="entry name" value="Abhydrolase_1"/>
    <property type="match status" value="1"/>
</dbReference>
<comment type="similarity">
    <text evidence="1">Belongs to the lipase/esterase LIP3/BchO family.</text>
</comment>
<dbReference type="Proteomes" id="UP000249646">
    <property type="component" value="Unassembled WGS sequence"/>
</dbReference>
<proteinExistence type="inferred from homology"/>
<evidence type="ECO:0000256" key="1">
    <source>
        <dbReference type="ARBA" id="ARBA00006989"/>
    </source>
</evidence>
<reference evidence="4 5" key="1">
    <citation type="submission" date="2018-06" db="EMBL/GenBank/DDBJ databases">
        <title>Genomic Encyclopedia of Archaeal and Bacterial Type Strains, Phase II (KMG-II): from individual species to whole genera.</title>
        <authorList>
            <person name="Goeker M."/>
        </authorList>
    </citation>
    <scope>NUCLEOTIDE SEQUENCE [LARGE SCALE GENOMIC DNA]</scope>
    <source>
        <strain evidence="4 5">ATCC 51348</strain>
    </source>
</reference>